<dbReference type="SUPFAM" id="SSF54791">
    <property type="entry name" value="Eukaryotic type KH-domain (KH-domain type I)"/>
    <property type="match status" value="1"/>
</dbReference>
<dbReference type="PANTHER" id="PTHR21321">
    <property type="entry name" value="PNAS-3 RELATED"/>
    <property type="match status" value="1"/>
</dbReference>
<evidence type="ECO:0000313" key="6">
    <source>
        <dbReference type="EMBL" id="CAG9285852.1"/>
    </source>
</evidence>
<evidence type="ECO:0000256" key="4">
    <source>
        <dbReference type="ARBA" id="ARBA00022884"/>
    </source>
</evidence>
<dbReference type="CDD" id="cd05789">
    <property type="entry name" value="S1_Rrp4"/>
    <property type="match status" value="1"/>
</dbReference>
<dbReference type="GO" id="GO:0034475">
    <property type="term" value="P:U4 snRNA 3'-end processing"/>
    <property type="evidence" value="ECO:0007669"/>
    <property type="project" value="TreeGrafter"/>
</dbReference>
<dbReference type="PANTHER" id="PTHR21321:SF4">
    <property type="entry name" value="EXOSOME COMPLEX COMPONENT RRP4"/>
    <property type="match status" value="1"/>
</dbReference>
<dbReference type="Gene3D" id="2.40.50.140">
    <property type="entry name" value="Nucleic acid-binding proteins"/>
    <property type="match status" value="1"/>
</dbReference>
<dbReference type="InterPro" id="IPR012340">
    <property type="entry name" value="NA-bd_OB-fold"/>
</dbReference>
<gene>
    <name evidence="6" type="ORF">PTTT1_LOCUS30413</name>
</gene>
<dbReference type="InterPro" id="IPR048565">
    <property type="entry name" value="S1_RRP4"/>
</dbReference>
<reference evidence="6" key="1">
    <citation type="submission" date="2022-02" db="EMBL/GenBank/DDBJ databases">
        <authorList>
            <person name="Giguere J D."/>
        </authorList>
    </citation>
    <scope>NUCLEOTIDE SEQUENCE</scope>
    <source>
        <strain evidence="6">CCAP 1055/1</strain>
    </source>
</reference>
<dbReference type="InterPro" id="IPR003029">
    <property type="entry name" value="S1_domain"/>
</dbReference>
<dbReference type="InterPro" id="IPR004088">
    <property type="entry name" value="KH_dom_type_1"/>
</dbReference>
<organism evidence="6">
    <name type="scientific">Phaeodactylum tricornutum</name>
    <name type="common">Diatom</name>
    <dbReference type="NCBI Taxonomy" id="2850"/>
    <lineage>
        <taxon>Eukaryota</taxon>
        <taxon>Sar</taxon>
        <taxon>Stramenopiles</taxon>
        <taxon>Ochrophyta</taxon>
        <taxon>Bacillariophyta</taxon>
        <taxon>Bacillariophyceae</taxon>
        <taxon>Bacillariophycidae</taxon>
        <taxon>Naviculales</taxon>
        <taxon>Phaeodactylaceae</taxon>
        <taxon>Phaeodactylum</taxon>
    </lineage>
</organism>
<dbReference type="Proteomes" id="UP000836788">
    <property type="component" value="Chromosome 20"/>
</dbReference>
<evidence type="ECO:0000256" key="3">
    <source>
        <dbReference type="ARBA" id="ARBA00022835"/>
    </source>
</evidence>
<dbReference type="SUPFAM" id="SSF110324">
    <property type="entry name" value="Ribosomal L27 protein-like"/>
    <property type="match status" value="1"/>
</dbReference>
<protein>
    <recommendedName>
        <fullName evidence="5">S1 motif domain-containing protein</fullName>
    </recommendedName>
</protein>
<dbReference type="Pfam" id="PF21266">
    <property type="entry name" value="S1_RRP4"/>
    <property type="match status" value="1"/>
</dbReference>
<sequence>MSHDTISPSSSSSSVKHLVIPGQILAVSSLSDPNGQDSFLRGHGTYVEKTETEDRLVASVLGIVQRVNKLVSVESVSDGVYVGQVGDLVVGRITSVTSQRWKVRLIPHARDAALPLSGVHLPGGVQRMRTAQDSRDMRSYLQEGDLVSAEVHKTQQDGSLLLHTRSVRYGKLENGCIVTVPPKLIPRRKNHFTTILNQQFQVLWGCNGVIWMQRAMPDLEATGGPELVELQERRRVEHASMPLSPEERRNLARLRNAIECLRLVFCRVTQEAVEQVYETSLALNLNVSQMLVPVNVIRLTEPSRKAEG</sequence>
<dbReference type="SUPFAM" id="SSF50249">
    <property type="entry name" value="Nucleic acid-binding proteins"/>
    <property type="match status" value="1"/>
</dbReference>
<feature type="domain" description="S1 motif" evidence="5">
    <location>
        <begin position="86"/>
        <end position="165"/>
    </location>
</feature>
<dbReference type="GO" id="GO:0071034">
    <property type="term" value="P:CUT catabolic process"/>
    <property type="evidence" value="ECO:0007669"/>
    <property type="project" value="TreeGrafter"/>
</dbReference>
<proteinExistence type="inferred from homology"/>
<name>A0A8J9S9Y5_PHATR</name>
<dbReference type="GO" id="GO:0071051">
    <property type="term" value="P:poly(A)-dependent snoRNA 3'-end processing"/>
    <property type="evidence" value="ECO:0007669"/>
    <property type="project" value="TreeGrafter"/>
</dbReference>
<dbReference type="SMART" id="SM00316">
    <property type="entry name" value="S1"/>
    <property type="match status" value="1"/>
</dbReference>
<accession>A0A8J9S9Y5</accession>
<evidence type="ECO:0000256" key="1">
    <source>
        <dbReference type="ARBA" id="ARBA00004123"/>
    </source>
</evidence>
<dbReference type="InterPro" id="IPR026699">
    <property type="entry name" value="Exosome_RNA_bind1/RRP40/RRP4"/>
</dbReference>
<dbReference type="EMBL" id="OU594961">
    <property type="protein sequence ID" value="CAG9285852.1"/>
    <property type="molecule type" value="Genomic_DNA"/>
</dbReference>
<dbReference type="GO" id="GO:0071035">
    <property type="term" value="P:nuclear polyadenylation-dependent rRNA catabolic process"/>
    <property type="evidence" value="ECO:0007669"/>
    <property type="project" value="TreeGrafter"/>
</dbReference>
<dbReference type="OMA" id="GVNGFIW"/>
<dbReference type="AlphaFoldDB" id="A0A8J9S9Y5"/>
<dbReference type="GO" id="GO:0000176">
    <property type="term" value="C:nuclear exosome (RNase complex)"/>
    <property type="evidence" value="ECO:0007669"/>
    <property type="project" value="TreeGrafter"/>
</dbReference>
<dbReference type="GO" id="GO:0000467">
    <property type="term" value="P:exonucleolytic trimming to generate mature 3'-end of 5.8S rRNA from tricistronic rRNA transcript (SSU-rRNA, 5.8S rRNA, LSU-rRNA)"/>
    <property type="evidence" value="ECO:0007669"/>
    <property type="project" value="TreeGrafter"/>
</dbReference>
<dbReference type="Gene3D" id="2.40.50.100">
    <property type="match status" value="1"/>
</dbReference>
<keyword evidence="3" id="KW-0271">Exosome</keyword>
<dbReference type="GO" id="GO:0000177">
    <property type="term" value="C:cytoplasmic exosome (RNase complex)"/>
    <property type="evidence" value="ECO:0007669"/>
    <property type="project" value="TreeGrafter"/>
</dbReference>
<comment type="subcellular location">
    <subcellularLocation>
        <location evidence="1">Nucleus</location>
    </subcellularLocation>
</comment>
<dbReference type="CDD" id="cd22525">
    <property type="entry name" value="KH-I_Rrp4_eukar"/>
    <property type="match status" value="1"/>
</dbReference>
<evidence type="ECO:0000259" key="5">
    <source>
        <dbReference type="PROSITE" id="PS50126"/>
    </source>
</evidence>
<dbReference type="GO" id="GO:0071038">
    <property type="term" value="P:TRAMP-dependent tRNA surveillance pathway"/>
    <property type="evidence" value="ECO:0007669"/>
    <property type="project" value="TreeGrafter"/>
</dbReference>
<keyword evidence="4" id="KW-0694">RNA-binding</keyword>
<comment type="similarity">
    <text evidence="2">Belongs to the RRP4 family.</text>
</comment>
<dbReference type="GO" id="GO:0003723">
    <property type="term" value="F:RNA binding"/>
    <property type="evidence" value="ECO:0007669"/>
    <property type="project" value="UniProtKB-KW"/>
</dbReference>
<dbReference type="PROSITE" id="PS50126">
    <property type="entry name" value="S1"/>
    <property type="match status" value="1"/>
</dbReference>
<dbReference type="Pfam" id="PF15985">
    <property type="entry name" value="KH_6"/>
    <property type="match status" value="1"/>
</dbReference>
<evidence type="ECO:0000256" key="2">
    <source>
        <dbReference type="ARBA" id="ARBA00009155"/>
    </source>
</evidence>
<dbReference type="InterPro" id="IPR036612">
    <property type="entry name" value="KH_dom_type_1_sf"/>
</dbReference>